<organism evidence="1 2">
    <name type="scientific">Naganishia onofrii</name>
    <dbReference type="NCBI Taxonomy" id="1851511"/>
    <lineage>
        <taxon>Eukaryota</taxon>
        <taxon>Fungi</taxon>
        <taxon>Dikarya</taxon>
        <taxon>Basidiomycota</taxon>
        <taxon>Agaricomycotina</taxon>
        <taxon>Tremellomycetes</taxon>
        <taxon>Filobasidiales</taxon>
        <taxon>Filobasidiaceae</taxon>
        <taxon>Naganishia</taxon>
    </lineage>
</organism>
<gene>
    <name evidence="1" type="ORF">QFC24_006984</name>
</gene>
<evidence type="ECO:0000313" key="2">
    <source>
        <dbReference type="Proteomes" id="UP001234202"/>
    </source>
</evidence>
<reference evidence="1" key="1">
    <citation type="submission" date="2023-04" db="EMBL/GenBank/DDBJ databases">
        <title>Draft Genome sequencing of Naganishia species isolated from polar environments using Oxford Nanopore Technology.</title>
        <authorList>
            <person name="Leo P."/>
            <person name="Venkateswaran K."/>
        </authorList>
    </citation>
    <scope>NUCLEOTIDE SEQUENCE</scope>
    <source>
        <strain evidence="1">DBVPG 5303</strain>
    </source>
</reference>
<protein>
    <submittedName>
        <fullName evidence="1">Uncharacterized protein</fullName>
    </submittedName>
</protein>
<dbReference type="Proteomes" id="UP001234202">
    <property type="component" value="Unassembled WGS sequence"/>
</dbReference>
<sequence>MTLHYLQALIPLAIGIYLGLASDSLPFRVPSLSFVLQPEYEVLTPSLVAEIEELRKRWDIRGMSIAVVKQDGGHEYNAWKTDIFGLGVADGTGTPVSEETLFSIASNTKLFVALSTGIVIENETSLHGNDARITWNTKIGDVVPEWQLMDTVASKHTDVIDLLSHRTGLGRHDWAFEMSTPLSEMMAKMRFLRPSEEFRRTFQYNSLAHHVSRTVPENLYGVSFTDYARENLLEKFNMSDTVWDIANMPPIVKRARHKGSPEGINRWMLASRTKHDSDSRLFTYRGHRLIEHTGTIPGQTSRILRFPGSGFGIAVMVNDHELGFQFVNILTWRIVDYMLSLKPIDWERRIVPPARASNATPSELSSRDIQGTYFNEAYGPLTLCSIAGSGPNGIVESINECDETLAKHPFDVSSDMTDSGSHPTLIARFGKTSTAYLLFRHKNESSFIVSMGMNFPQTNAQMPSIYGYWDVIFSREGMAFAGNAWGAGIGVEPSDPWAEGGLKQNAEVWFNKVK</sequence>
<keyword evidence="2" id="KW-1185">Reference proteome</keyword>
<proteinExistence type="predicted"/>
<dbReference type="EMBL" id="JASBWV010000044">
    <property type="protein sequence ID" value="KAJ9115369.1"/>
    <property type="molecule type" value="Genomic_DNA"/>
</dbReference>
<evidence type="ECO:0000313" key="1">
    <source>
        <dbReference type="EMBL" id="KAJ9115369.1"/>
    </source>
</evidence>
<comment type="caution">
    <text evidence="1">The sequence shown here is derived from an EMBL/GenBank/DDBJ whole genome shotgun (WGS) entry which is preliminary data.</text>
</comment>
<accession>A0ACC2WW39</accession>
<name>A0ACC2WW39_9TREE</name>